<keyword evidence="2" id="KW-1185">Reference proteome</keyword>
<dbReference type="Proteomes" id="UP000536711">
    <property type="component" value="Unassembled WGS sequence"/>
</dbReference>
<name>A0A8H4K7H6_9HYPO</name>
<protein>
    <submittedName>
        <fullName evidence="1">Uncharacterized protein</fullName>
    </submittedName>
</protein>
<proteinExistence type="predicted"/>
<accession>A0A8H4K7H6</accession>
<reference evidence="1 2" key="1">
    <citation type="submission" date="2020-01" db="EMBL/GenBank/DDBJ databases">
        <title>Identification and distribution of gene clusters putatively required for synthesis of sphingolipid metabolism inhibitors in phylogenetically diverse species of the filamentous fungus Fusarium.</title>
        <authorList>
            <person name="Kim H.-S."/>
            <person name="Busman M."/>
            <person name="Brown D.W."/>
            <person name="Divon H."/>
            <person name="Uhlig S."/>
            <person name="Proctor R.H."/>
        </authorList>
    </citation>
    <scope>NUCLEOTIDE SEQUENCE [LARGE SCALE GENOMIC DNA]</scope>
    <source>
        <strain evidence="1 2">NRRL 13308</strain>
    </source>
</reference>
<evidence type="ECO:0000313" key="2">
    <source>
        <dbReference type="Proteomes" id="UP000536711"/>
    </source>
</evidence>
<gene>
    <name evidence="1" type="ORF">FACUT_394</name>
</gene>
<organism evidence="1 2">
    <name type="scientific">Fusarium acutatum</name>
    <dbReference type="NCBI Taxonomy" id="78861"/>
    <lineage>
        <taxon>Eukaryota</taxon>
        <taxon>Fungi</taxon>
        <taxon>Dikarya</taxon>
        <taxon>Ascomycota</taxon>
        <taxon>Pezizomycotina</taxon>
        <taxon>Sordariomycetes</taxon>
        <taxon>Hypocreomycetidae</taxon>
        <taxon>Hypocreales</taxon>
        <taxon>Nectriaceae</taxon>
        <taxon>Fusarium</taxon>
        <taxon>Fusarium fujikuroi species complex</taxon>
    </lineage>
</organism>
<evidence type="ECO:0000313" key="1">
    <source>
        <dbReference type="EMBL" id="KAF4444739.1"/>
    </source>
</evidence>
<comment type="caution">
    <text evidence="1">The sequence shown here is derived from an EMBL/GenBank/DDBJ whole genome shotgun (WGS) entry which is preliminary data.</text>
</comment>
<dbReference type="OrthoDB" id="5103295at2759"/>
<sequence length="192" mass="22083">MANKPTQGMWFNPIVLDDEPDAVKLEDVPLTNTAAITNNAIYPLDAYNKSPQHFHRKIDQAYGQFCLKFNINQQQYLSQIQQIIRAGDCFSAFTQIFPSTNLTQFMQMMLHAGKRQTWALFHMYEINFSIFRNAAPRAQRKAFYILVNHTGNELQGLLTSTQIIWHSSLTARIYHDQLVLSKQQGTSVPTSR</sequence>
<dbReference type="EMBL" id="JAADJF010000010">
    <property type="protein sequence ID" value="KAF4444739.1"/>
    <property type="molecule type" value="Genomic_DNA"/>
</dbReference>
<dbReference type="AlphaFoldDB" id="A0A8H4K7H6"/>